<evidence type="ECO:0000256" key="1">
    <source>
        <dbReference type="SAM" id="SignalP"/>
    </source>
</evidence>
<keyword evidence="1" id="KW-0732">Signal</keyword>
<evidence type="ECO:0000313" key="3">
    <source>
        <dbReference type="Proteomes" id="UP000683428"/>
    </source>
</evidence>
<feature type="chain" id="PRO_5037455463" evidence="1">
    <location>
        <begin position="25"/>
        <end position="288"/>
    </location>
</feature>
<dbReference type="Proteomes" id="UP000683428">
    <property type="component" value="Chromosome"/>
</dbReference>
<sequence>MSNPLRFALPVLAASIMAMGAAHAADWSDTSISYRYGTKFAEPFGANDIHKNIINFSHISGYSYGTNFLSVDLLMSDKTDPSSPAATSGAQEAYVVYRNTLDWGKISGKDLKSGFMRSYGATVGFDWNSKDDAGYNSKKRMLVAGPTIMLDVPGFLNVSLLALWESNAPQNEYTNTAVSRYTYKTHPMLNLAWGIPFNVGSVPLSFEGYADFIGSKGKDEFGGNTKAETNIDMQVMYDASNIFSAKKNTFKVGLEYQYWKNKFGNDYEGAAGPGAYAKTPMIRAEYHF</sequence>
<keyword evidence="3" id="KW-1185">Reference proteome</keyword>
<dbReference type="KEGG" id="aiq:Azoinq_13020"/>
<dbReference type="AlphaFoldDB" id="A0A975SLW4"/>
<name>A0A975SLW4_9RHOO</name>
<reference evidence="2" key="1">
    <citation type="submission" date="2020-11" db="EMBL/GenBank/DDBJ databases">
        <title>Azospira inquinata sp. nov.</title>
        <authorList>
            <person name="Moe W.M."/>
            <person name="Mikes M.C."/>
        </authorList>
    </citation>
    <scope>NUCLEOTIDE SEQUENCE</scope>
    <source>
        <strain evidence="2">Azo-3</strain>
    </source>
</reference>
<organism evidence="2 3">
    <name type="scientific">Azospira inquinata</name>
    <dbReference type="NCBI Taxonomy" id="2785627"/>
    <lineage>
        <taxon>Bacteria</taxon>
        <taxon>Pseudomonadati</taxon>
        <taxon>Pseudomonadota</taxon>
        <taxon>Betaproteobacteria</taxon>
        <taxon>Rhodocyclales</taxon>
        <taxon>Rhodocyclaceae</taxon>
        <taxon>Azospira</taxon>
    </lineage>
</organism>
<keyword evidence="2" id="KW-0946">Virion</keyword>
<feature type="signal peptide" evidence="1">
    <location>
        <begin position="1"/>
        <end position="24"/>
    </location>
</feature>
<proteinExistence type="predicted"/>
<gene>
    <name evidence="2" type="ORF">Azoinq_13020</name>
</gene>
<evidence type="ECO:0000313" key="2">
    <source>
        <dbReference type="EMBL" id="QWT48744.1"/>
    </source>
</evidence>
<accession>A0A975SLW4</accession>
<keyword evidence="2" id="KW-0261">Viral envelope protein</keyword>
<dbReference type="RefSeq" id="WP_216128460.1">
    <property type="nucleotide sequence ID" value="NZ_CP064782.1"/>
</dbReference>
<protein>
    <submittedName>
        <fullName evidence="2">Outer envelope protein</fullName>
    </submittedName>
</protein>
<dbReference type="EMBL" id="CP064782">
    <property type="protein sequence ID" value="QWT48744.1"/>
    <property type="molecule type" value="Genomic_DNA"/>
</dbReference>